<sequence length="167" mass="18238">MFGNVNDSGDLDVDDYLDEDAKEHLAALADKLGSSLAGPNGRSIRVLCLSAFQLRTHENQRKLPELDCPASQSQQKPVVKKTIPKVPTRITIVEATEDLNSKPTMKVQKIVISSKMKPADGQLEPYKASVETPRTSIVFRSLGDSDKAQGEVNKPSEVIKPPADRVT</sequence>
<name>A0ACB9QV07_9MYRT</name>
<evidence type="ECO:0000313" key="1">
    <source>
        <dbReference type="EMBL" id="KAI4367493.1"/>
    </source>
</evidence>
<organism evidence="1 2">
    <name type="scientific">Melastoma candidum</name>
    <dbReference type="NCBI Taxonomy" id="119954"/>
    <lineage>
        <taxon>Eukaryota</taxon>
        <taxon>Viridiplantae</taxon>
        <taxon>Streptophyta</taxon>
        <taxon>Embryophyta</taxon>
        <taxon>Tracheophyta</taxon>
        <taxon>Spermatophyta</taxon>
        <taxon>Magnoliopsida</taxon>
        <taxon>eudicotyledons</taxon>
        <taxon>Gunneridae</taxon>
        <taxon>Pentapetalae</taxon>
        <taxon>rosids</taxon>
        <taxon>malvids</taxon>
        <taxon>Myrtales</taxon>
        <taxon>Melastomataceae</taxon>
        <taxon>Melastomatoideae</taxon>
        <taxon>Melastomateae</taxon>
        <taxon>Melastoma</taxon>
    </lineage>
</organism>
<comment type="caution">
    <text evidence="1">The sequence shown here is derived from an EMBL/GenBank/DDBJ whole genome shotgun (WGS) entry which is preliminary data.</text>
</comment>
<keyword evidence="2" id="KW-1185">Reference proteome</keyword>
<protein>
    <submittedName>
        <fullName evidence="1">Uncharacterized protein</fullName>
    </submittedName>
</protein>
<gene>
    <name evidence="1" type="ORF">MLD38_023226</name>
</gene>
<dbReference type="Proteomes" id="UP001057402">
    <property type="component" value="Chromosome 6"/>
</dbReference>
<accession>A0ACB9QV07</accession>
<proteinExistence type="predicted"/>
<reference evidence="2" key="1">
    <citation type="journal article" date="2023" name="Front. Plant Sci.">
        <title>Chromosomal-level genome assembly of Melastoma candidum provides insights into trichome evolution.</title>
        <authorList>
            <person name="Zhong Y."/>
            <person name="Wu W."/>
            <person name="Sun C."/>
            <person name="Zou P."/>
            <person name="Liu Y."/>
            <person name="Dai S."/>
            <person name="Zhou R."/>
        </authorList>
    </citation>
    <scope>NUCLEOTIDE SEQUENCE [LARGE SCALE GENOMIC DNA]</scope>
</reference>
<dbReference type="EMBL" id="CM042885">
    <property type="protein sequence ID" value="KAI4367493.1"/>
    <property type="molecule type" value="Genomic_DNA"/>
</dbReference>
<evidence type="ECO:0000313" key="2">
    <source>
        <dbReference type="Proteomes" id="UP001057402"/>
    </source>
</evidence>